<sequence>MRRLTFLSCFIQVVLLRGVFAAVVVVLPPLAGAMMLSILVFVVVKHFVEDVFVVLRHFGRQ</sequence>
<keyword evidence="1" id="KW-1133">Transmembrane helix</keyword>
<evidence type="ECO:0000313" key="3">
    <source>
        <dbReference type="Proteomes" id="UP000246171"/>
    </source>
</evidence>
<evidence type="ECO:0000313" key="2">
    <source>
        <dbReference type="EMBL" id="PWY81242.1"/>
    </source>
</evidence>
<keyword evidence="1" id="KW-0472">Membrane</keyword>
<evidence type="ECO:0000256" key="1">
    <source>
        <dbReference type="SAM" id="Phobius"/>
    </source>
</evidence>
<dbReference type="VEuPathDB" id="FungiDB:BO83DRAFT_375451"/>
<feature type="transmembrane region" description="Helical" evidence="1">
    <location>
        <begin position="31"/>
        <end position="55"/>
    </location>
</feature>
<protein>
    <submittedName>
        <fullName evidence="2">Uncharacterized protein</fullName>
    </submittedName>
</protein>
<dbReference type="EMBL" id="MSFU01000004">
    <property type="protein sequence ID" value="PWY81242.1"/>
    <property type="molecule type" value="Genomic_DNA"/>
</dbReference>
<dbReference type="AlphaFoldDB" id="A0A317W7L5"/>
<reference evidence="2" key="1">
    <citation type="submission" date="2016-12" db="EMBL/GenBank/DDBJ databases">
        <title>The genomes of Aspergillus section Nigri reveals drivers in fungal speciation.</title>
        <authorList>
            <consortium name="DOE Joint Genome Institute"/>
            <person name="Vesth T.C."/>
            <person name="Nybo J."/>
            <person name="Theobald S."/>
            <person name="Brandl J."/>
            <person name="Frisvad J.C."/>
            <person name="Nielsen K.F."/>
            <person name="Lyhne E.K."/>
            <person name="Kogle M.E."/>
            <person name="Kuo A."/>
            <person name="Riley R."/>
            <person name="Clum A."/>
            <person name="Nolan M."/>
            <person name="Lipzen A."/>
            <person name="Salamov A."/>
            <person name="Henrissat B."/>
            <person name="Wiebenga A."/>
            <person name="De vries R.P."/>
            <person name="Grigoriev I.V."/>
            <person name="Mortensen U.H."/>
            <person name="Andersen M.R."/>
            <person name="Baker S.E."/>
        </authorList>
    </citation>
    <scope>NUCLEOTIDE SEQUENCE</scope>
    <source>
        <strain evidence="2">CBS 122712</strain>
    </source>
</reference>
<keyword evidence="3" id="KW-1185">Reference proteome</keyword>
<comment type="caution">
    <text evidence="2">The sequence shown here is derived from an EMBL/GenBank/DDBJ whole genome shotgun (WGS) entry which is preliminary data.</text>
</comment>
<keyword evidence="1" id="KW-0812">Transmembrane</keyword>
<gene>
    <name evidence="2" type="ORF">BO83DRAFT_375451</name>
</gene>
<name>A0A317W7L5_ASPEC</name>
<accession>A0A317W7L5</accession>
<dbReference type="Proteomes" id="UP000246171">
    <property type="component" value="Unassembled WGS sequence"/>
</dbReference>
<dbReference type="RefSeq" id="XP_025391665.1">
    <property type="nucleotide sequence ID" value="XM_025530455.1"/>
</dbReference>
<organism evidence="2 3">
    <name type="scientific">Aspergillus eucalypticola (strain CBS 122712 / IBT 29274)</name>
    <dbReference type="NCBI Taxonomy" id="1448314"/>
    <lineage>
        <taxon>Eukaryota</taxon>
        <taxon>Fungi</taxon>
        <taxon>Dikarya</taxon>
        <taxon>Ascomycota</taxon>
        <taxon>Pezizomycotina</taxon>
        <taxon>Eurotiomycetes</taxon>
        <taxon>Eurotiomycetidae</taxon>
        <taxon>Eurotiales</taxon>
        <taxon>Aspergillaceae</taxon>
        <taxon>Aspergillus</taxon>
        <taxon>Aspergillus subgen. Circumdati</taxon>
    </lineage>
</organism>
<proteinExistence type="predicted"/>
<dbReference type="GeneID" id="37052417"/>